<evidence type="ECO:0000256" key="1">
    <source>
        <dbReference type="SAM" id="SignalP"/>
    </source>
</evidence>
<dbReference type="SMART" id="SM00287">
    <property type="entry name" value="SH3b"/>
    <property type="match status" value="1"/>
</dbReference>
<gene>
    <name evidence="3" type="ORF">FPZ12_008085</name>
</gene>
<dbReference type="EMBL" id="VMNW02000008">
    <property type="protein sequence ID" value="KAA9163980.1"/>
    <property type="molecule type" value="Genomic_DNA"/>
</dbReference>
<feature type="domain" description="SH3b" evidence="2">
    <location>
        <begin position="49"/>
        <end position="117"/>
    </location>
</feature>
<dbReference type="Gene3D" id="2.30.30.40">
    <property type="entry name" value="SH3 Domains"/>
    <property type="match status" value="1"/>
</dbReference>
<dbReference type="PROSITE" id="PS51781">
    <property type="entry name" value="SH3B"/>
    <property type="match status" value="1"/>
</dbReference>
<evidence type="ECO:0000313" key="4">
    <source>
        <dbReference type="Proteomes" id="UP000319769"/>
    </source>
</evidence>
<dbReference type="InterPro" id="IPR003646">
    <property type="entry name" value="SH3-like_bac-type"/>
</dbReference>
<organism evidence="3 4">
    <name type="scientific">Amycolatopsis acidicola</name>
    <dbReference type="NCBI Taxonomy" id="2596893"/>
    <lineage>
        <taxon>Bacteria</taxon>
        <taxon>Bacillati</taxon>
        <taxon>Actinomycetota</taxon>
        <taxon>Actinomycetes</taxon>
        <taxon>Pseudonocardiales</taxon>
        <taxon>Pseudonocardiaceae</taxon>
        <taxon>Amycolatopsis</taxon>
    </lineage>
</organism>
<name>A0A5N0VFS4_9PSEU</name>
<keyword evidence="1" id="KW-0732">Signal</keyword>
<dbReference type="Proteomes" id="UP000319769">
    <property type="component" value="Unassembled WGS sequence"/>
</dbReference>
<protein>
    <submittedName>
        <fullName evidence="3">SH3 domain-containing protein</fullName>
    </submittedName>
</protein>
<accession>A0A5N0VFS4</accession>
<dbReference type="Pfam" id="PF08239">
    <property type="entry name" value="SH3_3"/>
    <property type="match status" value="1"/>
</dbReference>
<feature type="chain" id="PRO_5024325698" evidence="1">
    <location>
        <begin position="30"/>
        <end position="123"/>
    </location>
</feature>
<comment type="caution">
    <text evidence="3">The sequence shown here is derived from an EMBL/GenBank/DDBJ whole genome shotgun (WGS) entry which is preliminary data.</text>
</comment>
<evidence type="ECO:0000259" key="2">
    <source>
        <dbReference type="PROSITE" id="PS51781"/>
    </source>
</evidence>
<dbReference type="OrthoDB" id="4305308at2"/>
<proteinExistence type="predicted"/>
<evidence type="ECO:0000313" key="3">
    <source>
        <dbReference type="EMBL" id="KAA9163980.1"/>
    </source>
</evidence>
<reference evidence="3" key="1">
    <citation type="submission" date="2019-09" db="EMBL/GenBank/DDBJ databases">
        <authorList>
            <person name="Teo W.F.A."/>
            <person name="Duangmal K."/>
        </authorList>
    </citation>
    <scope>NUCLEOTIDE SEQUENCE [LARGE SCALE GENOMIC DNA]</scope>
    <source>
        <strain evidence="3">K81G1</strain>
    </source>
</reference>
<dbReference type="AlphaFoldDB" id="A0A5N0VFS4"/>
<sequence length="123" mass="12930">MSLTKPKKAALTTVVAASAILGAATPAFATTTSHTETEGTHTAACALRPGQAYVAGGNVRLRSGPGTNFSILGSYNYGQQVSLICWATPYEYPGWWKLRIIDGPTGYMRADYVGNATSPGVCR</sequence>
<keyword evidence="4" id="KW-1185">Reference proteome</keyword>
<feature type="signal peptide" evidence="1">
    <location>
        <begin position="1"/>
        <end position="29"/>
    </location>
</feature>